<name>M5RUN3_9BACT</name>
<dbReference type="Proteomes" id="UP000011991">
    <property type="component" value="Unassembled WGS sequence"/>
</dbReference>
<reference evidence="1 2" key="1">
    <citation type="journal article" date="2013" name="Mar. Genomics">
        <title>Expression of sulfatases in Rhodopirellula baltica and the diversity of sulfatases in the genus Rhodopirellula.</title>
        <authorList>
            <person name="Wegner C.E."/>
            <person name="Richter-Heitmann T."/>
            <person name="Klindworth A."/>
            <person name="Klockow C."/>
            <person name="Richter M."/>
            <person name="Achstetter T."/>
            <person name="Glockner F.O."/>
            <person name="Harder J."/>
        </authorList>
    </citation>
    <scope>NUCLEOTIDE SEQUENCE [LARGE SCALE GENOMIC DNA]</scope>
    <source>
        <strain evidence="1 2">SM1</strain>
    </source>
</reference>
<dbReference type="EMBL" id="ANOG01000768">
    <property type="protein sequence ID" value="EMI17674.1"/>
    <property type="molecule type" value="Genomic_DNA"/>
</dbReference>
<dbReference type="RefSeq" id="WP_008703042.1">
    <property type="nucleotide sequence ID" value="NZ_ANOG01000768.1"/>
</dbReference>
<gene>
    <name evidence="1" type="ORF">RMSM_05400</name>
</gene>
<dbReference type="PATRIC" id="fig|1265738.3.peg.5407"/>
<keyword evidence="2" id="KW-1185">Reference proteome</keyword>
<protein>
    <submittedName>
        <fullName evidence="1">Uncharacterized protein</fullName>
    </submittedName>
</protein>
<evidence type="ECO:0000313" key="1">
    <source>
        <dbReference type="EMBL" id="EMI17674.1"/>
    </source>
</evidence>
<dbReference type="AlphaFoldDB" id="M5RUN3"/>
<sequence>MTRVVTTTAVATPIPVRTVMWQTYDDGGWKALDDARFAKAKRYFTLAQGYTTHFPADDYHHGRTETGLAWGEYRLAKREADSKQSVDPEAMYRGLALKTSQAIAKLANNDLSESERPYLAKAHHLLGLLQIQLCDGLAAAASLSAAEQIYRAYQERELRDAYFEVLQLKAKLRQCRREFAEASGIFRTIMDEAPDVERRFSALLDLANTLTWMGYVREAWQLRIQWKRLATQLESRTTNRPDDEITRGQLVFARIHMLYGQYAAAEELLRSTCERLRCSSDSSAICWSVYWILSAEVALQLGNLSRVDTCLKEYQRIVHQIKLSEKGYGCLEIVAIDAACQVCILETCSYEIIRREYRCICGCWRVVFVPTIVTETITKREPINFAAILAEIANGIRAGVEFHKGRYTASDVLVRDSIAGIQSFLHTQTPLLIPLQLLRANVMQAIKESPVKYRQQLNAANDIVVAIHASPHPYAAERDRLIANWYVQLDQNELATNLYARSLQHSANFRSEMHPEHLMTLMQYEAATGTVSVGTDDDSTELPKSQEAIWSLVEKIKSIISCHDYRVGMAITNPIWLCFYSGCVASAQRGFRRVFNYWTDRNGAIGLELPDTRQADALLGLLLTSIEMDTPPEALDFAAYRNLATREVSSPMIAFELNHVGMLMMRAGLFRAAKYSFDRSIEIYASQDYSGYHPTAHENLATLASLSDEPKICP</sequence>
<accession>M5RUN3</accession>
<proteinExistence type="predicted"/>
<comment type="caution">
    <text evidence="1">The sequence shown here is derived from an EMBL/GenBank/DDBJ whole genome shotgun (WGS) entry which is preliminary data.</text>
</comment>
<organism evidence="1 2">
    <name type="scientific">Rhodopirellula maiorica SM1</name>
    <dbReference type="NCBI Taxonomy" id="1265738"/>
    <lineage>
        <taxon>Bacteria</taxon>
        <taxon>Pseudomonadati</taxon>
        <taxon>Planctomycetota</taxon>
        <taxon>Planctomycetia</taxon>
        <taxon>Pirellulales</taxon>
        <taxon>Pirellulaceae</taxon>
        <taxon>Novipirellula</taxon>
    </lineage>
</organism>
<evidence type="ECO:0000313" key="2">
    <source>
        <dbReference type="Proteomes" id="UP000011991"/>
    </source>
</evidence>